<name>A0A0J7YPH7_BETVV</name>
<protein>
    <submittedName>
        <fullName evidence="1">Uncharacterized protein</fullName>
    </submittedName>
</protein>
<dbReference type="Gramene" id="KMS65043">
    <property type="protein sequence ID" value="KMS65043"/>
    <property type="gene ID" value="BVRB_040020"/>
</dbReference>
<reference evidence="1 2" key="1">
    <citation type="journal article" date="2014" name="Nature">
        <title>The genome of the recently domesticated crop plant sugar beet (Beta vulgaris).</title>
        <authorList>
            <person name="Dohm J.C."/>
            <person name="Minoche A.E."/>
            <person name="Holtgrawe D."/>
            <person name="Capella-Gutierrez S."/>
            <person name="Zakrzewski F."/>
            <person name="Tafer H."/>
            <person name="Rupp O."/>
            <person name="Sorensen T.R."/>
            <person name="Stracke R."/>
            <person name="Reinhardt R."/>
            <person name="Goesmann A."/>
            <person name="Kraft T."/>
            <person name="Schulz B."/>
            <person name="Stadler P.F."/>
            <person name="Schmidt T."/>
            <person name="Gabaldon T."/>
            <person name="Lehrach H."/>
            <person name="Weisshaar B."/>
            <person name="Himmelbauer H."/>
        </authorList>
    </citation>
    <scope>NUCLEOTIDE SEQUENCE [LARGE SCALE GENOMIC DNA]</scope>
    <source>
        <tissue evidence="1">Taproot</tissue>
    </source>
</reference>
<keyword evidence="2" id="KW-1185">Reference proteome</keyword>
<proteinExistence type="predicted"/>
<gene>
    <name evidence="1" type="ORF">BVRB_040020</name>
</gene>
<organism evidence="1 2">
    <name type="scientific">Beta vulgaris subsp. vulgaris</name>
    <name type="common">Beet</name>
    <dbReference type="NCBI Taxonomy" id="3555"/>
    <lineage>
        <taxon>Eukaryota</taxon>
        <taxon>Viridiplantae</taxon>
        <taxon>Streptophyta</taxon>
        <taxon>Embryophyta</taxon>
        <taxon>Tracheophyta</taxon>
        <taxon>Spermatophyta</taxon>
        <taxon>Magnoliopsida</taxon>
        <taxon>eudicotyledons</taxon>
        <taxon>Gunneridae</taxon>
        <taxon>Pentapetalae</taxon>
        <taxon>Caryophyllales</taxon>
        <taxon>Chenopodiaceae</taxon>
        <taxon>Betoideae</taxon>
        <taxon>Beta</taxon>
    </lineage>
</organism>
<accession>A0A0J7YPH7</accession>
<evidence type="ECO:0000313" key="2">
    <source>
        <dbReference type="Proteomes" id="UP000035740"/>
    </source>
</evidence>
<dbReference type="Proteomes" id="UP000035740">
    <property type="component" value="Unassembled WGS sequence"/>
</dbReference>
<evidence type="ECO:0000313" key="1">
    <source>
        <dbReference type="EMBL" id="KMS65043.1"/>
    </source>
</evidence>
<dbReference type="AlphaFoldDB" id="A0A0J7YPH7"/>
<feature type="non-terminal residue" evidence="1">
    <location>
        <position position="125"/>
    </location>
</feature>
<dbReference type="EMBL" id="KQ115894">
    <property type="protein sequence ID" value="KMS65043.1"/>
    <property type="molecule type" value="Genomic_DNA"/>
</dbReference>
<sequence>MFISSSLLLDPSLFRQSQLLITGAAKTATVADTILSEIQYRISLPASAPKLPACQLNITSNSSTIHLSVYGTVPAFGFETSIRLFLQPMRIVITNIIQGKLLDIGSVVVKPVTLSYKEDSDVAVD</sequence>